<feature type="transmembrane region" description="Helical" evidence="2">
    <location>
        <begin position="114"/>
        <end position="134"/>
    </location>
</feature>
<feature type="transmembrane region" description="Helical" evidence="2">
    <location>
        <begin position="54"/>
        <end position="76"/>
    </location>
</feature>
<reference evidence="3 4" key="1">
    <citation type="submission" date="2020-08" db="EMBL/GenBank/DDBJ databases">
        <title>Cohnella phylogeny.</title>
        <authorList>
            <person name="Dunlap C."/>
        </authorList>
    </citation>
    <scope>NUCLEOTIDE SEQUENCE [LARGE SCALE GENOMIC DNA]</scope>
    <source>
        <strain evidence="3 4">DSM 25239</strain>
    </source>
</reference>
<name>A0A841U5J9_9BACL</name>
<evidence type="ECO:0000256" key="1">
    <source>
        <dbReference type="SAM" id="MobiDB-lite"/>
    </source>
</evidence>
<evidence type="ECO:0000313" key="4">
    <source>
        <dbReference type="Proteomes" id="UP000553776"/>
    </source>
</evidence>
<feature type="region of interest" description="Disordered" evidence="1">
    <location>
        <begin position="1"/>
        <end position="20"/>
    </location>
</feature>
<gene>
    <name evidence="3" type="ORF">H7B90_18150</name>
</gene>
<evidence type="ECO:0000313" key="3">
    <source>
        <dbReference type="EMBL" id="MBB6693331.1"/>
    </source>
</evidence>
<feature type="transmembrane region" description="Helical" evidence="2">
    <location>
        <begin position="21"/>
        <end position="42"/>
    </location>
</feature>
<sequence length="405" mass="43826">MERTSGHSASRLMRSRGGSDSGKVSFIELFFDLVFVFAVTQLSHTLLEHFSLEGAIHLALLTMAVWWAWIFTSWAINWLNPDTKPVRSMLIALMLAGLVVSSSIPEAFGHGGLYFGVAYTAFQVGRTAFTVWALRDGPAELRINFVRILAWLSLSGVFWISGGLAHDSWRLALWAAALVIEYISPSLGFWLPRVGRTPTRVWDVEGSHMSERCGLFVIIALGESILVTGATFAKLEWSPGVLAGFAVSFAGTVAMWRIYFEITSKVGHHYIAHSSDPGRVARSAYTYTHLLLVAGIILSAVADEWLLAHPTGGLDAKMAAVILGGPALYLLGNLLFMRIVAQVFPKPYLFGLLALAALAPFASMMPIVALSALTAAALAIVSVWGGAFSERLCRHVPSGAPHGQA</sequence>
<dbReference type="PANTHER" id="PTHR36840:SF1">
    <property type="entry name" value="BLL5714 PROTEIN"/>
    <property type="match status" value="1"/>
</dbReference>
<feature type="transmembrane region" description="Helical" evidence="2">
    <location>
        <begin position="348"/>
        <end position="381"/>
    </location>
</feature>
<organism evidence="3 4">
    <name type="scientific">Cohnella xylanilytica</name>
    <dbReference type="NCBI Taxonomy" id="557555"/>
    <lineage>
        <taxon>Bacteria</taxon>
        <taxon>Bacillati</taxon>
        <taxon>Bacillota</taxon>
        <taxon>Bacilli</taxon>
        <taxon>Bacillales</taxon>
        <taxon>Paenibacillaceae</taxon>
        <taxon>Cohnella</taxon>
    </lineage>
</organism>
<feature type="transmembrane region" description="Helical" evidence="2">
    <location>
        <begin position="318"/>
        <end position="336"/>
    </location>
</feature>
<dbReference type="EMBL" id="JACJVR010000070">
    <property type="protein sequence ID" value="MBB6693331.1"/>
    <property type="molecule type" value="Genomic_DNA"/>
</dbReference>
<feature type="transmembrane region" description="Helical" evidence="2">
    <location>
        <begin position="213"/>
        <end position="233"/>
    </location>
</feature>
<evidence type="ECO:0000256" key="2">
    <source>
        <dbReference type="SAM" id="Phobius"/>
    </source>
</evidence>
<keyword evidence="2" id="KW-0812">Transmembrane</keyword>
<proteinExistence type="predicted"/>
<dbReference type="Proteomes" id="UP000553776">
    <property type="component" value="Unassembled WGS sequence"/>
</dbReference>
<keyword evidence="2" id="KW-0472">Membrane</keyword>
<comment type="caution">
    <text evidence="3">The sequence shown here is derived from an EMBL/GenBank/DDBJ whole genome shotgun (WGS) entry which is preliminary data.</text>
</comment>
<dbReference type="PANTHER" id="PTHR36840">
    <property type="entry name" value="BLL5714 PROTEIN"/>
    <property type="match status" value="1"/>
</dbReference>
<dbReference type="AlphaFoldDB" id="A0A841U5J9"/>
<keyword evidence="2" id="KW-1133">Transmembrane helix</keyword>
<protein>
    <submittedName>
        <fullName evidence="3">Low temperature requirement protein A</fullName>
    </submittedName>
</protein>
<feature type="transmembrane region" description="Helical" evidence="2">
    <location>
        <begin position="171"/>
        <end position="192"/>
    </location>
</feature>
<dbReference type="Pfam" id="PF06772">
    <property type="entry name" value="LtrA"/>
    <property type="match status" value="1"/>
</dbReference>
<keyword evidence="4" id="KW-1185">Reference proteome</keyword>
<dbReference type="RefSeq" id="WP_185137310.1">
    <property type="nucleotide sequence ID" value="NZ_JACJVR010000070.1"/>
</dbReference>
<feature type="transmembrane region" description="Helical" evidence="2">
    <location>
        <begin position="239"/>
        <end position="259"/>
    </location>
</feature>
<feature type="transmembrane region" description="Helical" evidence="2">
    <location>
        <begin position="88"/>
        <end position="108"/>
    </location>
</feature>
<feature type="transmembrane region" description="Helical" evidence="2">
    <location>
        <begin position="146"/>
        <end position="165"/>
    </location>
</feature>
<feature type="transmembrane region" description="Helical" evidence="2">
    <location>
        <begin position="280"/>
        <end position="298"/>
    </location>
</feature>
<accession>A0A841U5J9</accession>
<dbReference type="InterPro" id="IPR010640">
    <property type="entry name" value="Low_temperature_requirement_A"/>
</dbReference>